<feature type="repeat" description="ANK" evidence="14">
    <location>
        <begin position="86"/>
        <end position="118"/>
    </location>
</feature>
<dbReference type="CDD" id="cd09521">
    <property type="entry name" value="SAM_ASZ1"/>
    <property type="match status" value="1"/>
</dbReference>
<dbReference type="PROSITE" id="PS50105">
    <property type="entry name" value="SAM_DOMAIN"/>
    <property type="match status" value="1"/>
</dbReference>
<dbReference type="PROSITE" id="PS50088">
    <property type="entry name" value="ANK_REPEAT"/>
    <property type="match status" value="3"/>
</dbReference>
<evidence type="ECO:0000313" key="18">
    <source>
        <dbReference type="Proteomes" id="UP000001646"/>
    </source>
</evidence>
<keyword evidence="10 14" id="KW-0040">ANK repeat</keyword>
<evidence type="ECO:0000256" key="3">
    <source>
        <dbReference type="ARBA" id="ARBA00020117"/>
    </source>
</evidence>
<evidence type="ECO:0000256" key="6">
    <source>
        <dbReference type="ARBA" id="ARBA00022553"/>
    </source>
</evidence>
<feature type="region of interest" description="Disordered" evidence="15">
    <location>
        <begin position="1"/>
        <end position="31"/>
    </location>
</feature>
<keyword evidence="4" id="KW-0217">Developmental protein</keyword>
<evidence type="ECO:0000256" key="1">
    <source>
        <dbReference type="ARBA" id="ARBA00004496"/>
    </source>
</evidence>
<feature type="repeat" description="ANK" evidence="14">
    <location>
        <begin position="156"/>
        <end position="188"/>
    </location>
</feature>
<evidence type="ECO:0000256" key="13">
    <source>
        <dbReference type="ARBA" id="ARBA00030354"/>
    </source>
</evidence>
<dbReference type="Bgee" id="ENSACAG00000008056">
    <property type="expression patterns" value="Expressed in dewlap and 3 other cell types or tissues"/>
</dbReference>
<dbReference type="InterPro" id="IPR036770">
    <property type="entry name" value="Ankyrin_rpt-contain_sf"/>
</dbReference>
<dbReference type="PROSITE" id="PS50297">
    <property type="entry name" value="ANK_REP_REGION"/>
    <property type="match status" value="3"/>
</dbReference>
<protein>
    <recommendedName>
        <fullName evidence="3">Ankyrin repeat, SAM and basic leucine zipper domain-containing protein 1</fullName>
    </recommendedName>
    <alternativeName>
        <fullName evidence="13">Germ cell-specific ankyrin, SAM and basic leucine zipper domain-containing protein</fullName>
    </alternativeName>
</protein>
<evidence type="ECO:0000256" key="9">
    <source>
        <dbReference type="ARBA" id="ARBA00022871"/>
    </source>
</evidence>
<evidence type="ECO:0000256" key="2">
    <source>
        <dbReference type="ARBA" id="ARBA00011479"/>
    </source>
</evidence>
<reference evidence="17" key="2">
    <citation type="submission" date="2025-08" db="UniProtKB">
        <authorList>
            <consortium name="Ensembl"/>
        </authorList>
    </citation>
    <scope>IDENTIFICATION</scope>
</reference>
<comment type="subcellular location">
    <subcellularLocation>
        <location evidence="1">Cytoplasm</location>
    </subcellularLocation>
</comment>
<dbReference type="InterPro" id="IPR013761">
    <property type="entry name" value="SAM/pointed_sf"/>
</dbReference>
<sequence>MASSAPSPAVAAGCENSWTDDDDDDDNYGGGWDIGCDSSPHRKHYSEALQIDDKEEALKKALTTVNVPAVEDLLNSGVSAEFTFKFGWTPLMYAANISNVELMQLLLGRGANASFDKDQYTVLMAACNAHASEEQVLKCVELLLSRNANPNATCRKKMTPLMYAAREGHPQVVSLLAARGSHINAQDESGYTALTWAARYGHKKVVFRLLELGADKSIQTKDGQTPGEIAKNNNHSELFSLLSLMANPFQGRFQNFVKGEATQSLLKAVPDGLKRSYAAFGDLEVFLHGFGLEHITEILNERGITLRQLLTMRKEDFVEIGIQDRRDQQKIIDAAKELQIEEIKLEELSGVINVEFSGDELLSFLLKLNRQCIQLTTAVQNVINQFPTDAHKLVLEWSPPESLAKTCEDLICNVEDLNGEACKLRKLMQELHDVQKDNPCQIQPLAKKRRWEKTFLKMVAVTVIGSGCVFFISKFTLRNVTAEPESSLYLLNRPIKMWWFSPQY</sequence>
<dbReference type="Proteomes" id="UP000001646">
    <property type="component" value="Chromosome 5"/>
</dbReference>
<dbReference type="SMART" id="SM00248">
    <property type="entry name" value="ANK"/>
    <property type="match status" value="5"/>
</dbReference>
<dbReference type="GO" id="GO:0071546">
    <property type="term" value="C:pi-body"/>
    <property type="evidence" value="ECO:0000318"/>
    <property type="project" value="GO_Central"/>
</dbReference>
<dbReference type="GO" id="GO:0031047">
    <property type="term" value="P:regulatory ncRNA-mediated gene silencing"/>
    <property type="evidence" value="ECO:0007669"/>
    <property type="project" value="UniProtKB-KW"/>
</dbReference>
<dbReference type="InterPro" id="IPR001660">
    <property type="entry name" value="SAM"/>
</dbReference>
<dbReference type="HOGENOM" id="CLU_053259_0_0_1"/>
<dbReference type="GO" id="GO:0007283">
    <property type="term" value="P:spermatogenesis"/>
    <property type="evidence" value="ECO:0007669"/>
    <property type="project" value="UniProtKB-KW"/>
</dbReference>
<dbReference type="GeneTree" id="ENSGT00880000138051"/>
<dbReference type="SUPFAM" id="SSF47769">
    <property type="entry name" value="SAM/Pointed domain"/>
    <property type="match status" value="1"/>
</dbReference>
<dbReference type="eggNOG" id="KOG0504">
    <property type="taxonomic scope" value="Eukaryota"/>
</dbReference>
<proteinExistence type="predicted"/>
<dbReference type="Ensembl" id="ENSACAT00000008140.4">
    <property type="protein sequence ID" value="ENSACAP00000007970.3"/>
    <property type="gene ID" value="ENSACAG00000008056.4"/>
</dbReference>
<keyword evidence="7" id="KW-0677">Repeat</keyword>
<dbReference type="STRING" id="28377.ENSACAP00000007970"/>
<keyword evidence="8" id="KW-0221">Differentiation</keyword>
<dbReference type="GO" id="GO:0030154">
    <property type="term" value="P:cell differentiation"/>
    <property type="evidence" value="ECO:0007669"/>
    <property type="project" value="UniProtKB-KW"/>
</dbReference>
<evidence type="ECO:0000256" key="15">
    <source>
        <dbReference type="SAM" id="MobiDB-lite"/>
    </source>
</evidence>
<dbReference type="Gene3D" id="1.10.150.50">
    <property type="entry name" value="Transcription Factor, Ets-1"/>
    <property type="match status" value="1"/>
</dbReference>
<evidence type="ECO:0000256" key="5">
    <source>
        <dbReference type="ARBA" id="ARBA00022490"/>
    </source>
</evidence>
<keyword evidence="9" id="KW-0744">Spermatogenesis</keyword>
<name>G1KHF2_ANOCA</name>
<dbReference type="GeneID" id="100559333"/>
<evidence type="ECO:0000256" key="10">
    <source>
        <dbReference type="ARBA" id="ARBA00023043"/>
    </source>
</evidence>
<dbReference type="KEGG" id="acs:100559333"/>
<evidence type="ECO:0000256" key="7">
    <source>
        <dbReference type="ARBA" id="ARBA00022737"/>
    </source>
</evidence>
<dbReference type="GO" id="GO:0010526">
    <property type="term" value="P:transposable element silencing"/>
    <property type="evidence" value="ECO:0007669"/>
    <property type="project" value="Ensembl"/>
</dbReference>
<evidence type="ECO:0000313" key="17">
    <source>
        <dbReference type="Ensembl" id="ENSACAP00000007970.3"/>
    </source>
</evidence>
<dbReference type="AlphaFoldDB" id="G1KHF2"/>
<dbReference type="Gene3D" id="1.25.40.20">
    <property type="entry name" value="Ankyrin repeat-containing domain"/>
    <property type="match status" value="1"/>
</dbReference>
<feature type="domain" description="SAM" evidence="16">
    <location>
        <begin position="278"/>
        <end position="341"/>
    </location>
</feature>
<dbReference type="InterPro" id="IPR002110">
    <property type="entry name" value="Ankyrin_rpt"/>
</dbReference>
<dbReference type="InParanoid" id="G1KHF2"/>
<organism evidence="17 18">
    <name type="scientific">Anolis carolinensis</name>
    <name type="common">Green anole</name>
    <name type="synonym">American chameleon</name>
    <dbReference type="NCBI Taxonomy" id="28377"/>
    <lineage>
        <taxon>Eukaryota</taxon>
        <taxon>Metazoa</taxon>
        <taxon>Chordata</taxon>
        <taxon>Craniata</taxon>
        <taxon>Vertebrata</taxon>
        <taxon>Euteleostomi</taxon>
        <taxon>Lepidosauria</taxon>
        <taxon>Squamata</taxon>
        <taxon>Bifurcata</taxon>
        <taxon>Unidentata</taxon>
        <taxon>Episquamata</taxon>
        <taxon>Toxicofera</taxon>
        <taxon>Iguania</taxon>
        <taxon>Dactyloidae</taxon>
        <taxon>Anolis</taxon>
    </lineage>
</organism>
<evidence type="ECO:0000256" key="14">
    <source>
        <dbReference type="PROSITE-ProRule" id="PRU00023"/>
    </source>
</evidence>
<evidence type="ECO:0000256" key="12">
    <source>
        <dbReference type="ARBA" id="ARBA00023254"/>
    </source>
</evidence>
<keyword evidence="12" id="KW-0469">Meiosis</keyword>
<dbReference type="SUPFAM" id="SSF48403">
    <property type="entry name" value="Ankyrin repeat"/>
    <property type="match status" value="1"/>
</dbReference>
<dbReference type="PANTHER" id="PTHR24157">
    <property type="entry name" value="ANKYRIN REPEAT, SAM AND BASIC LEUCINE ZIPPER DOMAIN-CONTAINING PROTEIN 1"/>
    <property type="match status" value="1"/>
</dbReference>
<keyword evidence="18" id="KW-1185">Reference proteome</keyword>
<gene>
    <name evidence="17" type="primary">ASZ1</name>
</gene>
<feature type="compositionally biased region" description="Acidic residues" evidence="15">
    <location>
        <begin position="18"/>
        <end position="27"/>
    </location>
</feature>
<dbReference type="SMART" id="SM00454">
    <property type="entry name" value="SAM"/>
    <property type="match status" value="1"/>
</dbReference>
<keyword evidence="11" id="KW-0943">RNA-mediated gene silencing</keyword>
<evidence type="ECO:0000256" key="11">
    <source>
        <dbReference type="ARBA" id="ARBA00023158"/>
    </source>
</evidence>
<evidence type="ECO:0000259" key="16">
    <source>
        <dbReference type="PROSITE" id="PS50105"/>
    </source>
</evidence>
<feature type="repeat" description="ANK" evidence="14">
    <location>
        <begin position="189"/>
        <end position="221"/>
    </location>
</feature>
<dbReference type="Pfam" id="PF12796">
    <property type="entry name" value="Ank_2"/>
    <property type="match status" value="1"/>
</dbReference>
<keyword evidence="5" id="KW-0963">Cytoplasm</keyword>
<feature type="compositionally biased region" description="Low complexity" evidence="15">
    <location>
        <begin position="1"/>
        <end position="12"/>
    </location>
</feature>
<dbReference type="PANTHER" id="PTHR24157:SF3">
    <property type="entry name" value="ANKYRIN REPEAT, SAM AND BASIC LEUCINE ZIPPER DOMAIN-CONTAINING PROTEIN 1"/>
    <property type="match status" value="1"/>
</dbReference>
<evidence type="ECO:0000256" key="8">
    <source>
        <dbReference type="ARBA" id="ARBA00022782"/>
    </source>
</evidence>
<evidence type="ECO:0000256" key="4">
    <source>
        <dbReference type="ARBA" id="ARBA00022473"/>
    </source>
</evidence>
<reference evidence="17" key="3">
    <citation type="submission" date="2025-09" db="UniProtKB">
        <authorList>
            <consortium name="Ensembl"/>
        </authorList>
    </citation>
    <scope>IDENTIFICATION</scope>
</reference>
<dbReference type="InterPro" id="IPR042650">
    <property type="entry name" value="Asz1_SAM"/>
</dbReference>
<reference evidence="17 18" key="1">
    <citation type="submission" date="2009-12" db="EMBL/GenBank/DDBJ databases">
        <title>The Genome Sequence of Anolis carolinensis (Green Anole Lizard).</title>
        <authorList>
            <consortium name="The Genome Sequencing Platform"/>
            <person name="Di Palma F."/>
            <person name="Alfoldi J."/>
            <person name="Heiman D."/>
            <person name="Young S."/>
            <person name="Grabherr M."/>
            <person name="Johnson J."/>
            <person name="Lander E.S."/>
            <person name="Lindblad-Toh K."/>
        </authorList>
    </citation>
    <scope>NUCLEOTIDE SEQUENCE [LARGE SCALE GENOMIC DNA]</scope>
    <source>
        <strain evidence="17 18">JBL SC #1</strain>
    </source>
</reference>
<dbReference type="RefSeq" id="XP_008109379.1">
    <property type="nucleotide sequence ID" value="XM_008111172.3"/>
</dbReference>
<comment type="subunit">
    <text evidence="2">Interacts with DDX4, PIWIL1, RANBP9 and TDRD1.</text>
</comment>
<dbReference type="Pfam" id="PF07647">
    <property type="entry name" value="SAM_2"/>
    <property type="match status" value="1"/>
</dbReference>
<dbReference type="OrthoDB" id="439236at2759"/>
<dbReference type="Pfam" id="PF00023">
    <property type="entry name" value="Ank"/>
    <property type="match status" value="1"/>
</dbReference>
<keyword evidence="6" id="KW-0597">Phosphoprotein</keyword>
<accession>G1KHF2</accession>
<dbReference type="GO" id="GO:0007140">
    <property type="term" value="P:male meiotic nuclear division"/>
    <property type="evidence" value="ECO:0007669"/>
    <property type="project" value="Ensembl"/>
</dbReference>
<dbReference type="CTD" id="136991"/>